<organism evidence="2 3">
    <name type="scientific">Cylindrobasidium torrendii FP15055 ss-10</name>
    <dbReference type="NCBI Taxonomy" id="1314674"/>
    <lineage>
        <taxon>Eukaryota</taxon>
        <taxon>Fungi</taxon>
        <taxon>Dikarya</taxon>
        <taxon>Basidiomycota</taxon>
        <taxon>Agaricomycotina</taxon>
        <taxon>Agaricomycetes</taxon>
        <taxon>Agaricomycetidae</taxon>
        <taxon>Agaricales</taxon>
        <taxon>Marasmiineae</taxon>
        <taxon>Physalacriaceae</taxon>
        <taxon>Cylindrobasidium</taxon>
    </lineage>
</organism>
<dbReference type="EMBL" id="KN880535">
    <property type="protein sequence ID" value="KIY67101.1"/>
    <property type="molecule type" value="Genomic_DNA"/>
</dbReference>
<gene>
    <name evidence="2" type="ORF">CYLTODRAFT_444276</name>
</gene>
<dbReference type="AlphaFoldDB" id="A0A0D7BC55"/>
<sequence>MSSSTAFKVKITEDPPFWPRLPKKWAHGLTGCFYGNLAVCSPNSERMFIPLVGHERRTLLRQDFRFGTDDPICHPQLYNKGMLFLACMRAPSLQDDINYLFRPFHNSWWIVCPGITELGRLDPTIRRELVRKSKAYVSSLDDIKDAITRGQYKTIKSVNEVFTPHVVKVANALQYAWTSIGGPGTLNDLRLRYVNLQRQELMLRGLIDEATKFRSCFFVSGNDYRETSNHYIGAQTTNINTALSLYNTGLPVWYICEAKHVDPSKFKHFLSEAEVERMRTITEIPPIEYQMGQYDCAPNLEFLTGGRQPFITRIPTPKAVVIWQGEAGDPARYTQMSAVLGKHICGWETEEIRATLASSPSRQVEPEFTLPPSSSNTPPASNSNAPLPPLLTSSTSSTSVATASSSMSISENRKRAADSTLPGRPPERKKSRHPAPKKASNPTAEPTRNRWVKAESELLPEPLPTWLDRLEFVGKELKFNGREQLKYPGITKAHTWSMLPEAAMLANIKRERTRALYLNNLCRVFSFLEYNVESAYEDLLRKAESTFISPRQWRILLATSENDGKQGETASAGRRKEMEDLLANMVRSAGGARLANARVNIKKLMSQPVIWLDNELAPGFDPDVLPIPEPVHPPTHVVREIMWYLIEGNFRIELFTLDSALYDAGRSSVSLSRSPRNRARFVRETLSWSGHFALPGWGDHNKFCAEDVDARWKAVRLLAAVMMDWQRDPKCMLSSAVVDIGDDLEERMTAGTAPVEDIIKYEEIIFEHYIRCYAYVFARAPTIPCKFPSPVVKPAELVSQQ</sequence>
<dbReference type="OrthoDB" id="3070515at2759"/>
<reference evidence="2 3" key="1">
    <citation type="journal article" date="2015" name="Fungal Genet. Biol.">
        <title>Evolution of novel wood decay mechanisms in Agaricales revealed by the genome sequences of Fistulina hepatica and Cylindrobasidium torrendii.</title>
        <authorList>
            <person name="Floudas D."/>
            <person name="Held B.W."/>
            <person name="Riley R."/>
            <person name="Nagy L.G."/>
            <person name="Koehler G."/>
            <person name="Ransdell A.S."/>
            <person name="Younus H."/>
            <person name="Chow J."/>
            <person name="Chiniquy J."/>
            <person name="Lipzen A."/>
            <person name="Tritt A."/>
            <person name="Sun H."/>
            <person name="Haridas S."/>
            <person name="LaButti K."/>
            <person name="Ohm R.A."/>
            <person name="Kues U."/>
            <person name="Blanchette R.A."/>
            <person name="Grigoriev I.V."/>
            <person name="Minto R.E."/>
            <person name="Hibbett D.S."/>
        </authorList>
    </citation>
    <scope>NUCLEOTIDE SEQUENCE [LARGE SCALE GENOMIC DNA]</scope>
    <source>
        <strain evidence="2 3">FP15055 ss-10</strain>
    </source>
</reference>
<evidence type="ECO:0000313" key="2">
    <source>
        <dbReference type="EMBL" id="KIY67101.1"/>
    </source>
</evidence>
<name>A0A0D7BC55_9AGAR</name>
<feature type="compositionally biased region" description="Basic residues" evidence="1">
    <location>
        <begin position="427"/>
        <end position="436"/>
    </location>
</feature>
<evidence type="ECO:0000256" key="1">
    <source>
        <dbReference type="SAM" id="MobiDB-lite"/>
    </source>
</evidence>
<feature type="region of interest" description="Disordered" evidence="1">
    <location>
        <begin position="356"/>
        <end position="450"/>
    </location>
</feature>
<dbReference type="Proteomes" id="UP000054007">
    <property type="component" value="Unassembled WGS sequence"/>
</dbReference>
<evidence type="ECO:0000313" key="3">
    <source>
        <dbReference type="Proteomes" id="UP000054007"/>
    </source>
</evidence>
<protein>
    <submittedName>
        <fullName evidence="2">Uncharacterized protein</fullName>
    </submittedName>
</protein>
<keyword evidence="3" id="KW-1185">Reference proteome</keyword>
<accession>A0A0D7BC55</accession>
<feature type="compositionally biased region" description="Low complexity" evidence="1">
    <location>
        <begin position="370"/>
        <end position="406"/>
    </location>
</feature>
<proteinExistence type="predicted"/>